<protein>
    <submittedName>
        <fullName evidence="3">Zn-dependent hydrolase</fullName>
    </submittedName>
</protein>
<dbReference type="InterPro" id="IPR036866">
    <property type="entry name" value="RibonucZ/Hydroxyglut_hydro"/>
</dbReference>
<keyword evidence="3" id="KW-0378">Hydrolase</keyword>
<accession>A0A8T6R2R8</accession>
<dbReference type="PANTHER" id="PTHR15032">
    <property type="entry name" value="N-ACYL-PHOSPHATIDYLETHANOLAMINE-HYDROLYZING PHOSPHOLIPASE D"/>
    <property type="match status" value="1"/>
</dbReference>
<keyword evidence="4" id="KW-1185">Reference proteome</keyword>
<dbReference type="InterPro" id="IPR024884">
    <property type="entry name" value="NAPE-PLD"/>
</dbReference>
<dbReference type="Pfam" id="PF12706">
    <property type="entry name" value="Lactamase_B_2"/>
    <property type="match status" value="1"/>
</dbReference>
<organism evidence="3 4">
    <name type="scientific">Phycicoccus flavus</name>
    <dbReference type="NCBI Taxonomy" id="2502783"/>
    <lineage>
        <taxon>Bacteria</taxon>
        <taxon>Bacillati</taxon>
        <taxon>Actinomycetota</taxon>
        <taxon>Actinomycetes</taxon>
        <taxon>Micrococcales</taxon>
        <taxon>Intrasporangiaceae</taxon>
        <taxon>Phycicoccus</taxon>
    </lineage>
</organism>
<evidence type="ECO:0000256" key="1">
    <source>
        <dbReference type="SAM" id="MobiDB-lite"/>
    </source>
</evidence>
<dbReference type="AlphaFoldDB" id="A0A8T6R2R8"/>
<dbReference type="GO" id="GO:0070290">
    <property type="term" value="F:N-acylphosphatidylethanolamine-specific phospholipase D activity"/>
    <property type="evidence" value="ECO:0007669"/>
    <property type="project" value="InterPro"/>
</dbReference>
<evidence type="ECO:0000313" key="4">
    <source>
        <dbReference type="Proteomes" id="UP000287866"/>
    </source>
</evidence>
<comment type="caution">
    <text evidence="3">The sequence shown here is derived from an EMBL/GenBank/DDBJ whole genome shotgun (WGS) entry which is preliminary data.</text>
</comment>
<evidence type="ECO:0000313" key="3">
    <source>
        <dbReference type="EMBL" id="NHA68186.1"/>
    </source>
</evidence>
<dbReference type="Proteomes" id="UP000287866">
    <property type="component" value="Unassembled WGS sequence"/>
</dbReference>
<feature type="compositionally biased region" description="Basic and acidic residues" evidence="1">
    <location>
        <begin position="1"/>
        <end position="14"/>
    </location>
</feature>
<sequence>MGARPDGVRLERMRRSPQYRAGAFHNRRRSTSSVPSSQRDVLERYRASAETRKPAGPIPVVSAHREPATEGLHVTWFGHSSCLVEIDGARLLLDPVWSERCSPSLHVGPRRLHATPVPLDRLGRVDAVVISHDHYDHLDMATVQALADTTDAVFLVPLGVGAHLDVWGVPGRRIVECDWGESHEVAGVRVTAVESQHFSGRGLRRDGTLWSSWVLASPAHRVFFSGDTGYFDGYAGLGAEHGPFDASLMAVGAYDPTWRDIHLDPEEAVRATAELRGGLLLPIHWCTFVLAPHPWAEPVERLLVAAATEGVQVAVPRVGDRVDVADPPGLDPWWEAAVAAVPHA</sequence>
<name>A0A8T6R2R8_9MICO</name>
<proteinExistence type="predicted"/>
<gene>
    <name evidence="3" type="ORF">EPD83_008995</name>
</gene>
<dbReference type="Gene3D" id="3.60.15.10">
    <property type="entry name" value="Ribonuclease Z/Hydroxyacylglutathione hydrolase-like"/>
    <property type="match status" value="1"/>
</dbReference>
<feature type="domain" description="Metallo-beta-lactamase" evidence="2">
    <location>
        <begin position="90"/>
        <end position="285"/>
    </location>
</feature>
<dbReference type="GO" id="GO:0005737">
    <property type="term" value="C:cytoplasm"/>
    <property type="evidence" value="ECO:0007669"/>
    <property type="project" value="TreeGrafter"/>
</dbReference>
<dbReference type="SUPFAM" id="SSF56281">
    <property type="entry name" value="Metallo-hydrolase/oxidoreductase"/>
    <property type="match status" value="1"/>
</dbReference>
<dbReference type="PANTHER" id="PTHR15032:SF4">
    <property type="entry name" value="N-ACYL-PHOSPHATIDYLETHANOLAMINE-HYDROLYZING PHOSPHOLIPASE D"/>
    <property type="match status" value="1"/>
</dbReference>
<evidence type="ECO:0000259" key="2">
    <source>
        <dbReference type="Pfam" id="PF12706"/>
    </source>
</evidence>
<dbReference type="GO" id="GO:0008270">
    <property type="term" value="F:zinc ion binding"/>
    <property type="evidence" value="ECO:0007669"/>
    <property type="project" value="InterPro"/>
</dbReference>
<feature type="region of interest" description="Disordered" evidence="1">
    <location>
        <begin position="1"/>
        <end position="42"/>
    </location>
</feature>
<dbReference type="EMBL" id="SAYU02000024">
    <property type="protein sequence ID" value="NHA68186.1"/>
    <property type="molecule type" value="Genomic_DNA"/>
</dbReference>
<dbReference type="PIRSF" id="PIRSF038896">
    <property type="entry name" value="NAPE-PLD"/>
    <property type="match status" value="1"/>
</dbReference>
<dbReference type="InterPro" id="IPR001279">
    <property type="entry name" value="Metallo-B-lactamas"/>
</dbReference>
<reference evidence="3" key="1">
    <citation type="submission" date="2020-03" db="EMBL/GenBank/DDBJ databases">
        <title>Phycicoccus flavus sp. nov., a novel endophytic actinobacterium isolated from branch of Kandelia candel.</title>
        <authorList>
            <person name="Tuo L."/>
        </authorList>
    </citation>
    <scope>NUCLEOTIDE SEQUENCE</scope>
    <source>
        <strain evidence="3">CMS6Z-2</strain>
    </source>
</reference>